<keyword evidence="2" id="KW-1185">Reference proteome</keyword>
<dbReference type="EMBL" id="VWRT01000001">
    <property type="protein sequence ID" value="KAE8440070.1"/>
    <property type="molecule type" value="Genomic_DNA"/>
</dbReference>
<organism evidence="1 2">
    <name type="scientific">Vreelandella piezotolerans</name>
    <dbReference type="NCBI Taxonomy" id="2609667"/>
    <lineage>
        <taxon>Bacteria</taxon>
        <taxon>Pseudomonadati</taxon>
        <taxon>Pseudomonadota</taxon>
        <taxon>Gammaproteobacteria</taxon>
        <taxon>Oceanospirillales</taxon>
        <taxon>Halomonadaceae</taxon>
        <taxon>Vreelandella</taxon>
    </lineage>
</organism>
<evidence type="ECO:0000313" key="2">
    <source>
        <dbReference type="Proteomes" id="UP000466130"/>
    </source>
</evidence>
<comment type="caution">
    <text evidence="1">The sequence shown here is derived from an EMBL/GenBank/DDBJ whole genome shotgun (WGS) entry which is preliminary data.</text>
</comment>
<name>A0ABQ6XDM5_9GAMM</name>
<reference evidence="1 2" key="1">
    <citation type="submission" date="2019-09" db="EMBL/GenBank/DDBJ databases">
        <title>The Halomonas whole genome shotgun (WGS).</title>
        <authorList>
            <person name="Xie Z."/>
        </authorList>
    </citation>
    <scope>NUCLEOTIDE SEQUENCE [LARGE SCALE GENOMIC DNA]</scope>
    <source>
        <strain evidence="1 2">NBT06E8</strain>
    </source>
</reference>
<evidence type="ECO:0000313" key="1">
    <source>
        <dbReference type="EMBL" id="KAE8440070.1"/>
    </source>
</evidence>
<evidence type="ECO:0008006" key="3">
    <source>
        <dbReference type="Google" id="ProtNLM"/>
    </source>
</evidence>
<dbReference type="Proteomes" id="UP000466130">
    <property type="component" value="Unassembled WGS sequence"/>
</dbReference>
<proteinExistence type="predicted"/>
<sequence length="297" mass="34614">MAVLIGTKHKEFKGLKGMSGRDFVFYAHLLSSSFKIFNAVTSTPGACMQEVLSYLSRYTGSDRSEQINWLNSQRNLSLLPDEHFEWIKIDERVCCWAWGWLMTSHLSSPVFNNDGSMSYPPTTEFQNSLKTFPTNTRERFNSIVYFFDTRSVNLEEKKQDIEKMKATWMSVLDSPHPLKFIDPSNELQCAWAWEYLQKHGASMSIFSPTNNKEKYLSAVASMDLAGVHRDTKRIFLMNMKKACDQKKYREKLKGKKPLNTFINEDSKQRLNWLAKQRGQNINKTLEWLIDKEYDSHV</sequence>
<gene>
    <name evidence="1" type="ORF">F1978_02165</name>
</gene>
<accession>A0ABQ6XDM5</accession>
<dbReference type="RefSeq" id="WP_153842348.1">
    <property type="nucleotide sequence ID" value="NZ_CP048602.1"/>
</dbReference>
<protein>
    <recommendedName>
        <fullName evidence="3">LAGLIDADG endonuclease</fullName>
    </recommendedName>
</protein>